<keyword evidence="2" id="KW-1185">Reference proteome</keyword>
<dbReference type="AlphaFoldDB" id="A0A0J1BEW8"/>
<gene>
    <name evidence="1" type="ORF">RISK_002904</name>
</gene>
<protein>
    <submittedName>
        <fullName evidence="1">Uncharacterized protein</fullName>
    </submittedName>
</protein>
<organism evidence="1 2">
    <name type="scientific">Rhodopirellula islandica</name>
    <dbReference type="NCBI Taxonomy" id="595434"/>
    <lineage>
        <taxon>Bacteria</taxon>
        <taxon>Pseudomonadati</taxon>
        <taxon>Planctomycetota</taxon>
        <taxon>Planctomycetia</taxon>
        <taxon>Pirellulales</taxon>
        <taxon>Pirellulaceae</taxon>
        <taxon>Rhodopirellula</taxon>
    </lineage>
</organism>
<name>A0A0J1BEW8_RHOIS</name>
<dbReference type="STRING" id="595434.RISK_002904"/>
<sequence>MSPANRGAVTFDRVGFQPDVPRGCGNTLRVDAESLLKRF</sequence>
<dbReference type="Proteomes" id="UP000036367">
    <property type="component" value="Unassembled WGS sequence"/>
</dbReference>
<accession>A0A0J1BEW8</accession>
<evidence type="ECO:0000313" key="2">
    <source>
        <dbReference type="Proteomes" id="UP000036367"/>
    </source>
</evidence>
<dbReference type="EMBL" id="LECT01000023">
    <property type="protein sequence ID" value="KLU05142.1"/>
    <property type="molecule type" value="Genomic_DNA"/>
</dbReference>
<comment type="caution">
    <text evidence="1">The sequence shown here is derived from an EMBL/GenBank/DDBJ whole genome shotgun (WGS) entry which is preliminary data.</text>
</comment>
<proteinExistence type="predicted"/>
<evidence type="ECO:0000313" key="1">
    <source>
        <dbReference type="EMBL" id="KLU05142.1"/>
    </source>
</evidence>
<reference evidence="1" key="1">
    <citation type="submission" date="2015-05" db="EMBL/GenBank/DDBJ databases">
        <title>Permanent draft genome of Rhodopirellula islandicus K833.</title>
        <authorList>
            <person name="Kizina J."/>
            <person name="Richter M."/>
            <person name="Glockner F.O."/>
            <person name="Harder J."/>
        </authorList>
    </citation>
    <scope>NUCLEOTIDE SEQUENCE [LARGE SCALE GENOMIC DNA]</scope>
    <source>
        <strain evidence="1">K833</strain>
    </source>
</reference>